<proteinExistence type="inferred from homology"/>
<keyword evidence="12" id="KW-1185">Reference proteome</keyword>
<evidence type="ECO:0000256" key="6">
    <source>
        <dbReference type="ARBA" id="ARBA00023154"/>
    </source>
</evidence>
<feature type="active site" description="Proton donor" evidence="9">
    <location>
        <position position="73"/>
    </location>
</feature>
<feature type="binding site" evidence="9">
    <location>
        <begin position="74"/>
        <end position="75"/>
    </location>
    <ligand>
        <name>substrate</name>
    </ligand>
</feature>
<sequence length="288" mass="31465">MRFTKMHGLGNNYIYVDLWQEEIPEDALSPLAIAVADVNRGIGSDGLITIGPSTVADAQMRIFNADGSESQNCGNGIRCVGKYLYDHALTKATAITVETKAGIMKLDLHIGSSDLVSAVTVDMGPARLRRADLPVLSGAPDEKALRDELTVNGETLQFTGVSMGNPHAIFFVDDAKTHPVEVYGPRVERHELFPERVNVEFVTMKNRREIDFRVWERGSGVTQACGTGACAAVVAACLHHVCDRGEDITVHLLGGDLLIRYNHDGHVYMTGPAEEICTGNWPHEPWRA</sequence>
<feature type="active site" description="Proton acceptor" evidence="9">
    <location>
        <position position="225"/>
    </location>
</feature>
<dbReference type="AlphaFoldDB" id="A0A1V4EU80"/>
<feature type="binding site" evidence="9">
    <location>
        <position position="198"/>
    </location>
    <ligand>
        <name>substrate</name>
    </ligand>
</feature>
<feature type="binding site" evidence="9">
    <location>
        <position position="64"/>
    </location>
    <ligand>
        <name>substrate</name>
    </ligand>
</feature>
<evidence type="ECO:0000313" key="11">
    <source>
        <dbReference type="EMBL" id="OPG16493.1"/>
    </source>
</evidence>
<evidence type="ECO:0000256" key="2">
    <source>
        <dbReference type="ARBA" id="ARBA00010219"/>
    </source>
</evidence>
<feature type="binding site" evidence="9">
    <location>
        <begin position="226"/>
        <end position="227"/>
    </location>
    <ligand>
        <name>substrate</name>
    </ligand>
</feature>
<feature type="site" description="Could be important to modulate the pK values of the two catalytic cysteine residues" evidence="9">
    <location>
        <position position="216"/>
    </location>
</feature>
<dbReference type="Proteomes" id="UP000190229">
    <property type="component" value="Unassembled WGS sequence"/>
</dbReference>
<keyword evidence="5 9" id="KW-0028">Amino-acid biosynthesis</keyword>
<dbReference type="NCBIfam" id="TIGR00652">
    <property type="entry name" value="DapF"/>
    <property type="match status" value="1"/>
</dbReference>
<evidence type="ECO:0000256" key="1">
    <source>
        <dbReference type="ARBA" id="ARBA00005196"/>
    </source>
</evidence>
<evidence type="ECO:0000313" key="12">
    <source>
        <dbReference type="Proteomes" id="UP000190229"/>
    </source>
</evidence>
<dbReference type="EMBL" id="MWPS01000016">
    <property type="protein sequence ID" value="OPG16493.1"/>
    <property type="molecule type" value="Genomic_DNA"/>
</dbReference>
<gene>
    <name evidence="9" type="primary">dapF</name>
    <name evidence="11" type="ORF">B2M26_06355</name>
</gene>
<dbReference type="PANTHER" id="PTHR31689:SF0">
    <property type="entry name" value="DIAMINOPIMELATE EPIMERASE"/>
    <property type="match status" value="1"/>
</dbReference>
<comment type="caution">
    <text evidence="9">Lacks conserved residue(s) required for the propagation of feature annotation.</text>
</comment>
<comment type="pathway">
    <text evidence="1 9">Amino-acid biosynthesis; L-lysine biosynthesis via DAP pathway; DL-2,6-diaminopimelate from LL-2,6-diaminopimelate: step 1/1.</text>
</comment>
<accession>A0A1V4EU80</accession>
<keyword evidence="4 9" id="KW-0963">Cytoplasm</keyword>
<evidence type="ECO:0000256" key="4">
    <source>
        <dbReference type="ARBA" id="ARBA00022490"/>
    </source>
</evidence>
<name>A0A1V4EU80_9BACL</name>
<evidence type="ECO:0000256" key="7">
    <source>
        <dbReference type="ARBA" id="ARBA00023235"/>
    </source>
</evidence>
<organism evidence="11 12">
    <name type="scientific">Ferroacidibacillus organovorans</name>
    <dbReference type="NCBI Taxonomy" id="1765683"/>
    <lineage>
        <taxon>Bacteria</taxon>
        <taxon>Bacillati</taxon>
        <taxon>Bacillota</taxon>
        <taxon>Bacilli</taxon>
        <taxon>Bacillales</taxon>
        <taxon>Alicyclobacillaceae</taxon>
        <taxon>Ferroacidibacillus</taxon>
    </lineage>
</organism>
<comment type="caution">
    <text evidence="11">The sequence shown here is derived from an EMBL/GenBank/DDBJ whole genome shotgun (WGS) entry which is preliminary data.</text>
</comment>
<dbReference type="EC" id="5.1.1.7" evidence="3 9"/>
<dbReference type="GO" id="GO:0005829">
    <property type="term" value="C:cytosol"/>
    <property type="evidence" value="ECO:0007669"/>
    <property type="project" value="TreeGrafter"/>
</dbReference>
<evidence type="ECO:0000256" key="10">
    <source>
        <dbReference type="PROSITE-ProRule" id="PRU10125"/>
    </source>
</evidence>
<feature type="binding site" evidence="9">
    <location>
        <position position="165"/>
    </location>
    <ligand>
        <name>substrate</name>
    </ligand>
</feature>
<feature type="binding site" evidence="9">
    <location>
        <position position="11"/>
    </location>
    <ligand>
        <name>substrate</name>
    </ligand>
</feature>
<dbReference type="InterPro" id="IPR001653">
    <property type="entry name" value="DAP_epimerase_DapF"/>
</dbReference>
<comment type="catalytic activity">
    <reaction evidence="8 9">
        <text>(2S,6S)-2,6-diaminopimelate = meso-2,6-diaminopimelate</text>
        <dbReference type="Rhea" id="RHEA:15393"/>
        <dbReference type="ChEBI" id="CHEBI:57609"/>
        <dbReference type="ChEBI" id="CHEBI:57791"/>
        <dbReference type="EC" id="5.1.1.7"/>
    </reaction>
</comment>
<comment type="subcellular location">
    <subcellularLocation>
        <location evidence="9">Cytoplasm</location>
    </subcellularLocation>
</comment>
<dbReference type="FunFam" id="3.10.310.10:FF:000004">
    <property type="entry name" value="Diaminopimelate epimerase"/>
    <property type="match status" value="1"/>
</dbReference>
<feature type="binding site" evidence="9">
    <location>
        <begin position="216"/>
        <end position="217"/>
    </location>
    <ligand>
        <name>substrate</name>
    </ligand>
</feature>
<feature type="active site" evidence="10">
    <location>
        <position position="73"/>
    </location>
</feature>
<dbReference type="UniPathway" id="UPA00034">
    <property type="reaction ID" value="UER00025"/>
</dbReference>
<evidence type="ECO:0000256" key="3">
    <source>
        <dbReference type="ARBA" id="ARBA00013080"/>
    </source>
</evidence>
<comment type="subunit">
    <text evidence="9">Homodimer.</text>
</comment>
<dbReference type="RefSeq" id="WP_079290245.1">
    <property type="nucleotide sequence ID" value="NZ_MWPS01000016.1"/>
</dbReference>
<keyword evidence="6 9" id="KW-0457">Lysine biosynthesis</keyword>
<dbReference type="GO" id="GO:0009089">
    <property type="term" value="P:lysine biosynthetic process via diaminopimelate"/>
    <property type="evidence" value="ECO:0007669"/>
    <property type="project" value="UniProtKB-UniRule"/>
</dbReference>
<dbReference type="GO" id="GO:0008837">
    <property type="term" value="F:diaminopimelate epimerase activity"/>
    <property type="evidence" value="ECO:0007669"/>
    <property type="project" value="UniProtKB-UniRule"/>
</dbReference>
<reference evidence="11 12" key="1">
    <citation type="submission" date="2017-02" db="EMBL/GenBank/DDBJ databases">
        <title>Draft genome of Acidibacillus ferrooxidans Huett2.</title>
        <authorList>
            <person name="Schopf S."/>
        </authorList>
    </citation>
    <scope>NUCLEOTIDE SEQUENCE [LARGE SCALE GENOMIC DNA]</scope>
    <source>
        <strain evidence="11 12">Huett2</strain>
    </source>
</reference>
<dbReference type="PANTHER" id="PTHR31689">
    <property type="entry name" value="DIAMINOPIMELATE EPIMERASE, CHLOROPLASTIC"/>
    <property type="match status" value="1"/>
</dbReference>
<feature type="site" description="Could be important to modulate the pK values of the two catalytic cysteine residues" evidence="9">
    <location>
        <position position="167"/>
    </location>
</feature>
<dbReference type="SUPFAM" id="SSF54506">
    <property type="entry name" value="Diaminopimelate epimerase-like"/>
    <property type="match status" value="1"/>
</dbReference>
<keyword evidence="7 9" id="KW-0413">Isomerase</keyword>
<dbReference type="Pfam" id="PF01678">
    <property type="entry name" value="DAP_epimerase"/>
    <property type="match status" value="2"/>
</dbReference>
<evidence type="ECO:0000256" key="8">
    <source>
        <dbReference type="ARBA" id="ARBA00051712"/>
    </source>
</evidence>
<comment type="function">
    <text evidence="9">Catalyzes the stereoinversion of LL-2,6-diaminopimelate (L,L-DAP) to meso-diaminopimelate (meso-DAP), a precursor of L-lysine and an essential component of the bacterial peptidoglycan.</text>
</comment>
<dbReference type="HAMAP" id="MF_00197">
    <property type="entry name" value="DAP_epimerase"/>
    <property type="match status" value="1"/>
</dbReference>
<evidence type="ECO:0000256" key="5">
    <source>
        <dbReference type="ARBA" id="ARBA00022605"/>
    </source>
</evidence>
<comment type="similarity">
    <text evidence="2 9">Belongs to the diaminopimelate epimerase family.</text>
</comment>
<dbReference type="Gene3D" id="3.10.310.10">
    <property type="entry name" value="Diaminopimelate Epimerase, Chain A, domain 1"/>
    <property type="match status" value="2"/>
</dbReference>
<dbReference type="PROSITE" id="PS01326">
    <property type="entry name" value="DAP_EPIMERASE"/>
    <property type="match status" value="1"/>
</dbReference>
<protein>
    <recommendedName>
        <fullName evidence="3 9">Diaminopimelate epimerase</fullName>
        <shortName evidence="9">DAP epimerase</shortName>
        <ecNumber evidence="3 9">5.1.1.7</ecNumber>
    </recommendedName>
    <alternativeName>
        <fullName evidence="9">PLP-independent amino acid racemase</fullName>
    </alternativeName>
</protein>
<evidence type="ECO:0000256" key="9">
    <source>
        <dbReference type="HAMAP-Rule" id="MF_00197"/>
    </source>
</evidence>
<dbReference type="InterPro" id="IPR018510">
    <property type="entry name" value="DAP_epimerase_AS"/>
</dbReference>